<feature type="transmembrane region" description="Helical" evidence="1">
    <location>
        <begin position="138"/>
        <end position="155"/>
    </location>
</feature>
<feature type="transmembrane region" description="Helical" evidence="1">
    <location>
        <begin position="237"/>
        <end position="258"/>
    </location>
</feature>
<keyword evidence="4" id="KW-1185">Reference proteome</keyword>
<evidence type="ECO:0000313" key="4">
    <source>
        <dbReference type="Proteomes" id="UP000820977"/>
    </source>
</evidence>
<sequence length="267" mass="31007">MGGEKTFTLFLQTRFRQLLVPYVCFFIIILVVSLLQKPDFDYITTIYNGPPPAIWFLLDLFIVEILFWIVNRINSNTYFHIINIFIVLFIGRWFEISNISFPYCLSSIPVCYVFYGLGFLSRQFDFITSYQDIDRKKTFVYAITQLFIVMLYVIITKNHTDLMFNHIELRGYITAFLGTSGIVGLSVIIQSESNKMGRLLRWIGQNSISFIGLNCLLIGICDIIIKPYMPSFSVYKGIQFIITISVCALFALFANRYIPFMVGKIYK</sequence>
<dbReference type="PANTHER" id="PTHR37312">
    <property type="entry name" value="MEMBRANE-BOUND ACYLTRANSFERASE YKRP-RELATED"/>
    <property type="match status" value="1"/>
</dbReference>
<evidence type="ECO:0000259" key="2">
    <source>
        <dbReference type="Pfam" id="PF01757"/>
    </source>
</evidence>
<proteinExistence type="predicted"/>
<organism evidence="3 4">
    <name type="scientific">Xylanibacter caecicola</name>
    <dbReference type="NCBI Taxonomy" id="2736294"/>
    <lineage>
        <taxon>Bacteria</taxon>
        <taxon>Pseudomonadati</taxon>
        <taxon>Bacteroidota</taxon>
        <taxon>Bacteroidia</taxon>
        <taxon>Bacteroidales</taxon>
        <taxon>Prevotellaceae</taxon>
        <taxon>Xylanibacter</taxon>
    </lineage>
</organism>
<feature type="transmembrane region" description="Helical" evidence="1">
    <location>
        <begin position="167"/>
        <end position="188"/>
    </location>
</feature>
<dbReference type="EMBL" id="JABKKJ010000013">
    <property type="protein sequence ID" value="NPE25547.1"/>
    <property type="molecule type" value="Genomic_DNA"/>
</dbReference>
<feature type="transmembrane region" description="Helical" evidence="1">
    <location>
        <begin position="100"/>
        <end position="117"/>
    </location>
</feature>
<keyword evidence="1" id="KW-1133">Transmembrane helix</keyword>
<dbReference type="RefSeq" id="WP_172344974.1">
    <property type="nucleotide sequence ID" value="NZ_CATJFF010000077.1"/>
</dbReference>
<feature type="transmembrane region" description="Helical" evidence="1">
    <location>
        <begin position="18"/>
        <end position="36"/>
    </location>
</feature>
<gene>
    <name evidence="3" type="ORF">HPS54_08485</name>
</gene>
<comment type="caution">
    <text evidence="3">The sequence shown here is derived from an EMBL/GenBank/DDBJ whole genome shotgun (WGS) entry which is preliminary data.</text>
</comment>
<feature type="domain" description="Acyltransferase 3" evidence="2">
    <location>
        <begin position="5"/>
        <end position="249"/>
    </location>
</feature>
<name>A0ABX2B3H1_9BACT</name>
<feature type="transmembrane region" description="Helical" evidence="1">
    <location>
        <begin position="77"/>
        <end position="94"/>
    </location>
</feature>
<dbReference type="PANTHER" id="PTHR37312:SF1">
    <property type="entry name" value="MEMBRANE-BOUND ACYLTRANSFERASE YKRP-RELATED"/>
    <property type="match status" value="1"/>
</dbReference>
<evidence type="ECO:0000313" key="3">
    <source>
        <dbReference type="EMBL" id="NPE25547.1"/>
    </source>
</evidence>
<reference evidence="3 4" key="1">
    <citation type="submission" date="2020-05" db="EMBL/GenBank/DDBJ databases">
        <title>Distinct polysaccharide utilization as determinants for interspecies competition between intestinal Prevotella spp.</title>
        <authorList>
            <person name="Galvez E.J.C."/>
            <person name="Iljazovic A."/>
            <person name="Strowig T."/>
        </authorList>
    </citation>
    <scope>NUCLEOTIDE SEQUENCE [LARGE SCALE GENOMIC DNA]</scope>
    <source>
        <strain evidence="3 4">PCHR</strain>
    </source>
</reference>
<protein>
    <recommendedName>
        <fullName evidence="2">Acyltransferase 3 domain-containing protein</fullName>
    </recommendedName>
</protein>
<feature type="transmembrane region" description="Helical" evidence="1">
    <location>
        <begin position="208"/>
        <end position="225"/>
    </location>
</feature>
<keyword evidence="1" id="KW-0812">Transmembrane</keyword>
<dbReference type="Pfam" id="PF01757">
    <property type="entry name" value="Acyl_transf_3"/>
    <property type="match status" value="1"/>
</dbReference>
<dbReference type="InterPro" id="IPR002656">
    <property type="entry name" value="Acyl_transf_3_dom"/>
</dbReference>
<accession>A0ABX2B3H1</accession>
<keyword evidence="1" id="KW-0472">Membrane</keyword>
<dbReference type="InterPro" id="IPR052734">
    <property type="entry name" value="Nod_factor_acetyltransferase"/>
</dbReference>
<evidence type="ECO:0000256" key="1">
    <source>
        <dbReference type="SAM" id="Phobius"/>
    </source>
</evidence>
<feature type="transmembrane region" description="Helical" evidence="1">
    <location>
        <begin position="52"/>
        <end position="70"/>
    </location>
</feature>
<dbReference type="Proteomes" id="UP000820977">
    <property type="component" value="Unassembled WGS sequence"/>
</dbReference>